<feature type="non-terminal residue" evidence="1">
    <location>
        <position position="1"/>
    </location>
</feature>
<feature type="non-terminal residue" evidence="1">
    <location>
        <position position="60"/>
    </location>
</feature>
<gene>
    <name evidence="1" type="ORF">M9458_005819</name>
</gene>
<sequence length="60" mass="6601">ELVVIDLQMAGWPTVPAPYLAPLHSSAITCSCHISNVPPKLWERVISAGQQQCPLQNYEV</sequence>
<dbReference type="Proteomes" id="UP001529510">
    <property type="component" value="Unassembled WGS sequence"/>
</dbReference>
<evidence type="ECO:0008006" key="3">
    <source>
        <dbReference type="Google" id="ProtNLM"/>
    </source>
</evidence>
<dbReference type="AlphaFoldDB" id="A0ABD0RFG6"/>
<keyword evidence="2" id="KW-1185">Reference proteome</keyword>
<proteinExistence type="predicted"/>
<dbReference type="PANTHER" id="PTHR10241:SF21">
    <property type="entry name" value="LETHAL(2) GIANT LARVAE PROTEIN HOMOLOG 1"/>
    <property type="match status" value="1"/>
</dbReference>
<dbReference type="EMBL" id="JAMKFB020000003">
    <property type="protein sequence ID" value="KAL0197279.1"/>
    <property type="molecule type" value="Genomic_DNA"/>
</dbReference>
<organism evidence="1 2">
    <name type="scientific">Cirrhinus mrigala</name>
    <name type="common">Mrigala</name>
    <dbReference type="NCBI Taxonomy" id="683832"/>
    <lineage>
        <taxon>Eukaryota</taxon>
        <taxon>Metazoa</taxon>
        <taxon>Chordata</taxon>
        <taxon>Craniata</taxon>
        <taxon>Vertebrata</taxon>
        <taxon>Euteleostomi</taxon>
        <taxon>Actinopterygii</taxon>
        <taxon>Neopterygii</taxon>
        <taxon>Teleostei</taxon>
        <taxon>Ostariophysi</taxon>
        <taxon>Cypriniformes</taxon>
        <taxon>Cyprinidae</taxon>
        <taxon>Labeoninae</taxon>
        <taxon>Labeonini</taxon>
        <taxon>Cirrhinus</taxon>
    </lineage>
</organism>
<protein>
    <recommendedName>
        <fullName evidence="3">MHC class II antigen</fullName>
    </recommendedName>
</protein>
<dbReference type="PANTHER" id="PTHR10241">
    <property type="entry name" value="LETHAL 2 GIANT LARVAE PROTEIN"/>
    <property type="match status" value="1"/>
</dbReference>
<reference evidence="1 2" key="1">
    <citation type="submission" date="2024-05" db="EMBL/GenBank/DDBJ databases">
        <title>Genome sequencing and assembly of Indian major carp, Cirrhinus mrigala (Hamilton, 1822).</title>
        <authorList>
            <person name="Mohindra V."/>
            <person name="Chowdhury L.M."/>
            <person name="Lal K."/>
            <person name="Jena J.K."/>
        </authorList>
    </citation>
    <scope>NUCLEOTIDE SEQUENCE [LARGE SCALE GENOMIC DNA]</scope>
    <source>
        <strain evidence="1">CM1030</strain>
        <tissue evidence="1">Blood</tissue>
    </source>
</reference>
<evidence type="ECO:0000313" key="1">
    <source>
        <dbReference type="EMBL" id="KAL0197279.1"/>
    </source>
</evidence>
<name>A0ABD0RFG6_CIRMR</name>
<accession>A0ABD0RFG6</accession>
<evidence type="ECO:0000313" key="2">
    <source>
        <dbReference type="Proteomes" id="UP001529510"/>
    </source>
</evidence>
<comment type="caution">
    <text evidence="1">The sequence shown here is derived from an EMBL/GenBank/DDBJ whole genome shotgun (WGS) entry which is preliminary data.</text>
</comment>